<accession>A0A8T0I0F5</accession>
<organism evidence="1 2">
    <name type="scientific">Ceratodon purpureus</name>
    <name type="common">Fire moss</name>
    <name type="synonym">Dicranum purpureum</name>
    <dbReference type="NCBI Taxonomy" id="3225"/>
    <lineage>
        <taxon>Eukaryota</taxon>
        <taxon>Viridiplantae</taxon>
        <taxon>Streptophyta</taxon>
        <taxon>Embryophyta</taxon>
        <taxon>Bryophyta</taxon>
        <taxon>Bryophytina</taxon>
        <taxon>Bryopsida</taxon>
        <taxon>Dicranidae</taxon>
        <taxon>Pseudoditrichales</taxon>
        <taxon>Ditrichaceae</taxon>
        <taxon>Ceratodon</taxon>
    </lineage>
</organism>
<gene>
    <name evidence="1" type="ORF">KC19_5G076000</name>
</gene>
<evidence type="ECO:0000313" key="1">
    <source>
        <dbReference type="EMBL" id="KAG0576385.1"/>
    </source>
</evidence>
<proteinExistence type="predicted"/>
<dbReference type="EMBL" id="CM026425">
    <property type="protein sequence ID" value="KAG0576385.1"/>
    <property type="molecule type" value="Genomic_DNA"/>
</dbReference>
<evidence type="ECO:0000313" key="2">
    <source>
        <dbReference type="Proteomes" id="UP000822688"/>
    </source>
</evidence>
<keyword evidence="2" id="KW-1185">Reference proteome</keyword>
<name>A0A8T0I0F5_CERPU</name>
<sequence length="97" mass="10844">MVLSTYDIFERATPVLDIPILEYQYSNPGFIASSSCSFSSTVFAEGSRVIDRAVTDTLCRCGRAALTLQQLIQRRRASSSCLTRQPCNKIDLSKQEF</sequence>
<dbReference type="Proteomes" id="UP000822688">
    <property type="component" value="Chromosome 5"/>
</dbReference>
<comment type="caution">
    <text evidence="1">The sequence shown here is derived from an EMBL/GenBank/DDBJ whole genome shotgun (WGS) entry which is preliminary data.</text>
</comment>
<dbReference type="AlphaFoldDB" id="A0A8T0I0F5"/>
<protein>
    <submittedName>
        <fullName evidence="1">Uncharacterized protein</fullName>
    </submittedName>
</protein>
<reference evidence="1" key="1">
    <citation type="submission" date="2020-06" db="EMBL/GenBank/DDBJ databases">
        <title>WGS assembly of Ceratodon purpureus strain R40.</title>
        <authorList>
            <person name="Carey S.B."/>
            <person name="Jenkins J."/>
            <person name="Shu S."/>
            <person name="Lovell J.T."/>
            <person name="Sreedasyam A."/>
            <person name="Maumus F."/>
            <person name="Tiley G.P."/>
            <person name="Fernandez-Pozo N."/>
            <person name="Barry K."/>
            <person name="Chen C."/>
            <person name="Wang M."/>
            <person name="Lipzen A."/>
            <person name="Daum C."/>
            <person name="Saski C.A."/>
            <person name="Payton A.C."/>
            <person name="Mcbreen J.C."/>
            <person name="Conrad R.E."/>
            <person name="Kollar L.M."/>
            <person name="Olsson S."/>
            <person name="Huttunen S."/>
            <person name="Landis J.B."/>
            <person name="Wickett N.J."/>
            <person name="Johnson M.G."/>
            <person name="Rensing S.A."/>
            <person name="Grimwood J."/>
            <person name="Schmutz J."/>
            <person name="Mcdaniel S.F."/>
        </authorList>
    </citation>
    <scope>NUCLEOTIDE SEQUENCE</scope>
    <source>
        <strain evidence="1">R40</strain>
    </source>
</reference>